<feature type="repeat" description="WD" evidence="3">
    <location>
        <begin position="941"/>
        <end position="981"/>
    </location>
</feature>
<dbReference type="PROSITE" id="PS50294">
    <property type="entry name" value="WD_REPEATS_REGION"/>
    <property type="match status" value="2"/>
</dbReference>
<dbReference type="EMBL" id="JARKNE010000009">
    <property type="protein sequence ID" value="KAK5804495.1"/>
    <property type="molecule type" value="Genomic_DNA"/>
</dbReference>
<dbReference type="InterPro" id="IPR051696">
    <property type="entry name" value="DENN_Domain_GEFs"/>
</dbReference>
<evidence type="ECO:0000259" key="5">
    <source>
        <dbReference type="PROSITE" id="PS50211"/>
    </source>
</evidence>
<dbReference type="InterPro" id="IPR005113">
    <property type="entry name" value="uDENN_dom"/>
</dbReference>
<reference evidence="6 7" key="1">
    <citation type="submission" date="2023-03" db="EMBL/GenBank/DDBJ databases">
        <title>WGS of Gossypium arboreum.</title>
        <authorList>
            <person name="Yu D."/>
        </authorList>
    </citation>
    <scope>NUCLEOTIDE SEQUENCE [LARGE SCALE GENOMIC DNA]</scope>
    <source>
        <tissue evidence="6">Leaf</tissue>
    </source>
</reference>
<proteinExistence type="predicted"/>
<feature type="region of interest" description="Disordered" evidence="4">
    <location>
        <begin position="808"/>
        <end position="839"/>
    </location>
</feature>
<dbReference type="SMART" id="SM00799">
    <property type="entry name" value="DENN"/>
    <property type="match status" value="1"/>
</dbReference>
<feature type="repeat" description="WD" evidence="3">
    <location>
        <begin position="871"/>
        <end position="889"/>
    </location>
</feature>
<dbReference type="Gene3D" id="3.40.50.11500">
    <property type="match status" value="1"/>
</dbReference>
<dbReference type="CDD" id="cd00200">
    <property type="entry name" value="WD40"/>
    <property type="match status" value="1"/>
</dbReference>
<keyword evidence="7" id="KW-1185">Reference proteome</keyword>
<dbReference type="InterPro" id="IPR005112">
    <property type="entry name" value="dDENN_dom"/>
</dbReference>
<evidence type="ECO:0000256" key="4">
    <source>
        <dbReference type="SAM" id="MobiDB-lite"/>
    </source>
</evidence>
<organism evidence="6 7">
    <name type="scientific">Gossypium arboreum</name>
    <name type="common">Tree cotton</name>
    <name type="synonym">Gossypium nanking</name>
    <dbReference type="NCBI Taxonomy" id="29729"/>
    <lineage>
        <taxon>Eukaryota</taxon>
        <taxon>Viridiplantae</taxon>
        <taxon>Streptophyta</taxon>
        <taxon>Embryophyta</taxon>
        <taxon>Tracheophyta</taxon>
        <taxon>Spermatophyta</taxon>
        <taxon>Magnoliopsida</taxon>
        <taxon>eudicotyledons</taxon>
        <taxon>Gunneridae</taxon>
        <taxon>Pentapetalae</taxon>
        <taxon>rosids</taxon>
        <taxon>malvids</taxon>
        <taxon>Malvales</taxon>
        <taxon>Malvaceae</taxon>
        <taxon>Malvoideae</taxon>
        <taxon>Gossypium</taxon>
    </lineage>
</organism>
<feature type="repeat" description="WD" evidence="3">
    <location>
        <begin position="986"/>
        <end position="1023"/>
    </location>
</feature>
<dbReference type="PROSITE" id="PS00678">
    <property type="entry name" value="WD_REPEATS_1"/>
    <property type="match status" value="2"/>
</dbReference>
<dbReference type="SUPFAM" id="SSF50978">
    <property type="entry name" value="WD40 repeat-like"/>
    <property type="match status" value="1"/>
</dbReference>
<dbReference type="PRINTS" id="PR00320">
    <property type="entry name" value="GPROTEINBRPT"/>
</dbReference>
<dbReference type="Gene3D" id="2.130.10.10">
    <property type="entry name" value="YVTN repeat-like/Quinoprotein amine dehydrogenase"/>
    <property type="match status" value="2"/>
</dbReference>
<protein>
    <recommendedName>
        <fullName evidence="5">UDENN domain-containing protein</fullName>
    </recommendedName>
</protein>
<dbReference type="PANTHER" id="PTHR12296">
    <property type="entry name" value="DENN DOMAIN-CONTAINING PROTEIN 4"/>
    <property type="match status" value="1"/>
</dbReference>
<dbReference type="Proteomes" id="UP001358586">
    <property type="component" value="Chromosome 9"/>
</dbReference>
<evidence type="ECO:0000313" key="7">
    <source>
        <dbReference type="Proteomes" id="UP001358586"/>
    </source>
</evidence>
<accession>A0ABR0NTB2</accession>
<dbReference type="Pfam" id="PF03456">
    <property type="entry name" value="uDENN"/>
    <property type="match status" value="1"/>
</dbReference>
<dbReference type="SMART" id="SM00800">
    <property type="entry name" value="uDENN"/>
    <property type="match status" value="1"/>
</dbReference>
<dbReference type="PANTHER" id="PTHR12296:SF21">
    <property type="entry name" value="DENN DOMAIN-CONTAINING PROTEIN 3"/>
    <property type="match status" value="1"/>
</dbReference>
<feature type="domain" description="UDENN" evidence="5">
    <location>
        <begin position="19"/>
        <end position="442"/>
    </location>
</feature>
<dbReference type="SMART" id="SM00801">
    <property type="entry name" value="dDENN"/>
    <property type="match status" value="1"/>
</dbReference>
<dbReference type="InterPro" id="IPR019775">
    <property type="entry name" value="WD40_repeat_CS"/>
</dbReference>
<feature type="compositionally biased region" description="Polar residues" evidence="4">
    <location>
        <begin position="830"/>
        <end position="839"/>
    </location>
</feature>
<dbReference type="Gene3D" id="3.30.450.200">
    <property type="match status" value="1"/>
</dbReference>
<dbReference type="InterPro" id="IPR015943">
    <property type="entry name" value="WD40/YVTN_repeat-like_dom_sf"/>
</dbReference>
<evidence type="ECO:0000256" key="2">
    <source>
        <dbReference type="ARBA" id="ARBA00022737"/>
    </source>
</evidence>
<dbReference type="InterPro" id="IPR037516">
    <property type="entry name" value="Tripartite_DENN"/>
</dbReference>
<name>A0ABR0NTB2_GOSAR</name>
<comment type="caution">
    <text evidence="6">The sequence shown here is derived from an EMBL/GenBank/DDBJ whole genome shotgun (WGS) entry which is preliminary data.</text>
</comment>
<dbReference type="Pfam" id="PF02141">
    <property type="entry name" value="DENN"/>
    <property type="match status" value="1"/>
</dbReference>
<evidence type="ECO:0000313" key="6">
    <source>
        <dbReference type="EMBL" id="KAK5804495.1"/>
    </source>
</evidence>
<feature type="repeat" description="WD" evidence="3">
    <location>
        <begin position="1024"/>
        <end position="1063"/>
    </location>
</feature>
<dbReference type="Pfam" id="PF00400">
    <property type="entry name" value="WD40"/>
    <property type="match status" value="5"/>
</dbReference>
<sequence>MTRIFEYFVVCGLGPEIRTLDGTKGYHGTEYLYLPSLLDQYPPLNHTLYPPPPPQLPTCVLPAGVELFPSGFDSNDPLSYPRSYPIVLTEGDGSKIYVSCITFRDPVCEDIAEAYRIPPNSFADKCICVVSRSPCFRVLREALEEIFALCFSPSGSSKPLWDVIAHIVSNVPLPTPGKERVLFAIDNCLLSVEVPPKDGLPHADISFQPLVQCLDVDNLIKLFTAVLLERRILIRSNKYSLLTLASEAICHLIYPFRWQHVYIPLLFFSGVDYIDAPTPYMMGLHSGVDTSNLGMDGVVIVDLEFNQITTTEEIPPIPEPELSLLRGEILKLLHPNVVGIDLMRANFCGSSDQNLKIINKPWGEDHDLQLRLIFLKFFASILAGYRNFMENNATHVFNTQAFLKKRSRSTNQPSEPMIAQFLDSHGFLDYLESGLGSDENNDNLLDKLQDALGRGQNPLSILPSILAEPEIVTISDPDVGVSGSGAKYTYDRFPSNVRTEEQEEKRKQILAAVNGAIEYSGRQTPSSPSISSLERAAERERMVLDIKVKLQGLWLRLLKLEAGEDPLSSFEYGTILALIESDAEGIGGSGFVECIREHINSGWHGQLTEEQFIAVKELLKTAISRATSRNDVLTIRDALEVSAEMYKKDANNVPDYVQRHLISLSIWEELRFWEGYFDYLVEQSSDKSANYAALVTAQLIVLASHMAGLGLPDNDAWYIIETIAERNNIGYKLLIKLRGLLSHIHQLRINYWGVSSGKPQSLLPPGLSSPRLKDAADENQEPLEASGVGRSWVQSMFSRDTSSRTNSFSRVRKWASDGAAENGNARKQDMSSTGQKKTQTNVRILRGHSGPVTALHCVTRREVWDLVGDREDAGFFISGSTDCTVKIWDPSLRGSELRATLQGHTRTIRAISSDRGKVVSGSDDLSVIVWDKQTTQLLEELKGHDAQVSCVRMLSGERVLTAAHDGTVKMWDVRTDTCVATVGRCSSAVLCMEYDDTSGILAAAGRDAVANIWDIRAGRQMHKLLGHTKWIRSIRMVGDTLITGSDDWTARVWTVSRGTCDAVLACHAGPLLCVEYSASDKGIITGSTDGLLRFWENDEEGIKCVKNVTIHTAPILSINAGEQWLGVGAADNSMSLFQRPQERLGVPNIGSKMSGWQLYRTPQKTNAVVRCVVSDLERKRICSGGRNGVLRLWEATINI</sequence>
<dbReference type="InterPro" id="IPR001194">
    <property type="entry name" value="cDENN_dom"/>
</dbReference>
<feature type="repeat" description="WD" evidence="3">
    <location>
        <begin position="901"/>
        <end position="940"/>
    </location>
</feature>
<evidence type="ECO:0000256" key="3">
    <source>
        <dbReference type="PROSITE-ProRule" id="PRU00221"/>
    </source>
</evidence>
<feature type="repeat" description="WD" evidence="3">
    <location>
        <begin position="1064"/>
        <end position="1096"/>
    </location>
</feature>
<dbReference type="InterPro" id="IPR036322">
    <property type="entry name" value="WD40_repeat_dom_sf"/>
</dbReference>
<dbReference type="InterPro" id="IPR020472">
    <property type="entry name" value="WD40_PAC1"/>
</dbReference>
<dbReference type="PROSITE" id="PS50211">
    <property type="entry name" value="DENN"/>
    <property type="match status" value="1"/>
</dbReference>
<dbReference type="PROSITE" id="PS50082">
    <property type="entry name" value="WD_REPEATS_2"/>
    <property type="match status" value="6"/>
</dbReference>
<feature type="region of interest" description="Disordered" evidence="4">
    <location>
        <begin position="762"/>
        <end position="786"/>
    </location>
</feature>
<dbReference type="InterPro" id="IPR043153">
    <property type="entry name" value="DENN_C"/>
</dbReference>
<dbReference type="SMART" id="SM00320">
    <property type="entry name" value="WD40"/>
    <property type="match status" value="8"/>
</dbReference>
<dbReference type="InterPro" id="IPR001680">
    <property type="entry name" value="WD40_rpt"/>
</dbReference>
<keyword evidence="1 3" id="KW-0853">WD repeat</keyword>
<evidence type="ECO:0000256" key="1">
    <source>
        <dbReference type="ARBA" id="ARBA00022574"/>
    </source>
</evidence>
<keyword evidence="2" id="KW-0677">Repeat</keyword>
<gene>
    <name evidence="6" type="ORF">PVK06_032144</name>
</gene>